<dbReference type="SUPFAM" id="SSF47031">
    <property type="entry name" value="Second domain of FERM"/>
    <property type="match status" value="1"/>
</dbReference>
<feature type="region of interest" description="Disordered" evidence="3">
    <location>
        <begin position="1728"/>
        <end position="1766"/>
    </location>
</feature>
<feature type="compositionally biased region" description="Low complexity" evidence="3">
    <location>
        <begin position="556"/>
        <end position="584"/>
    </location>
</feature>
<dbReference type="Pfam" id="PF00784">
    <property type="entry name" value="MyTH4"/>
    <property type="match status" value="1"/>
</dbReference>
<keyword evidence="7" id="KW-1185">Reference proteome</keyword>
<dbReference type="Pfam" id="PF00169">
    <property type="entry name" value="PH"/>
    <property type="match status" value="2"/>
</dbReference>
<sequence>MADSWEARYLYLEQQVSQRENEFRERELKIERARSLIVQHVTSAREENAQLRQSLEEAQAKLKELSAAAPAGPAPTVDHSAGGDSPADPLSSNNPEVLRDALRSAQAARIADAEHFDAAARRVRAAVEARLEMVESRAQAEATRAEQLDDEVRTLRLQVANLMSQKNVAPMAGPTETSPSLPASDGAKSGAGDSASEADPAKAPPGRPGVGPLVPARPSVIATTRQFLSTRAAEYQGYLFKQSRNKSWKSRYFVLRHQILWYFKSADDVVSGASAIGHISLSGGSLLAVLAQTPDKSTPGDLPAGGLLGGGPGTGLSGLSIASSAGPPPSSSSSKLQPFTFELHTPQRVFHLASPVSDADMRQWVRALSLVAKRDAVISVPPPADTGPLANSGDIITQGWLIKHKNGFSATRWVVLKPSGLYYYRSPRDERPVNVIHLTRATVVELVNPDNESDSEFDDALTSLAPAGAGPLGALPADMPEHLPHHGRDLSSSSQLSSIGESGSGLDLTATFNSTSSDGSVGGGCEQLENLFVPPTAAGTPAASKTRASPSLMRKASQSSTASTVSTSSISSAVSAAPSTAGSSRKGVFGSTLRIRGRVPSTSSIMAAMSGGSGSGSGGGGAGPGPMAASGAGMSALGPSHGSFAGGPMSGPQLFSVTHHPSQGLGWSPRAGTRPGDRVVMFMLRVPRPEAEVAAATSVLKADPFKTYFFEALTASDAFHWMSHIQLVCNENAALSSPTERLVHALTAMRAEYPSLDMRFFYARDATTAGLYCPRGGAAGSIDPAALFEAWSARVRDCGFESLAEAIPLLVFTREPLLHPLSTLFTPRIRSEALKLFRLIQRYASTLISRKPGPGAAAAIPPSVAGGASLSIASGGSKTPATVNGIGYHIGLARSILQRCVAVPELRSEVYLQLIKQSCNHPYPSSAHNIQIWHLIAIMCGAFLPQRTTVRDYLLAHLQRCAANQDANASAMLAAYSLHTVQRLIEAARLAAEGSGRPDEPPPAERALVPSRQEILAVINVESRVRLNLEPLGVYVQLQMPVSAKPRSVDDPDVLTEKLVHVALPVNARVSDLIDRVVQSEKLEFCLTSREDYGLFLVSMSTGQLELPLSPRTRVADLIHSVEDDLHAYGMKGSRLSGPGAAGSAGSGAGSVGAGPGPGAGALHLPAGPGVRGSTSASARPMLQDLEARLASFRRPADGTSGNTGPLPDVYHSLMNDMRAWGEVSSEPLVFVFRPKVLFPLRPRLLPNETFDTLSDTVTPLLTGVTHDFNGPLNPARLESNIGDDGVFTTATPSELELLYGYYTHQFTHSMAPVAIETATFLVAVMSQAKWGDYEAISGATPTGASASGGAASNKKSRFAFDRFLPMRLREESTMSSWSNGFHDNWRRLKGRTAHQCMRIFLGAFRRWRLCGSSFFAAEAGGQTVLLAVRHDGISLMNPDTLAVVADYQYDQHLVGFGSYFPFGASTPFHGHAGDLAGLAAGGPGPGQDLLGPGGAPASAPSLGSFGAGAGGPGMGASLGPGGPGSLYGSSLSLSTSSLSSIGTSGPGGAGQGAGGLAAGGDPILEADMLASDGGAAAAAADYYHAPAGAHFVAGLIGSPTMSHRHLNFFGAGVESASAPGSLIAFGLGGDPASGPGAGTHVGVFTLLVAESRSQATLLQLLASACQPEPTDTDLLDPALARQDSGRDLLRAQSPVHGVTRLYFHMLAPNRLTQLMSSYINARMQPAPVDEATPQPPTTGAGPAHPSPPADMPAPPHPIVAGMAPPSLAGSPLSHVVVASQMVFSRGAGDTGQ</sequence>
<dbReference type="SMART" id="SM00139">
    <property type="entry name" value="MyTH4"/>
    <property type="match status" value="1"/>
</dbReference>
<feature type="region of interest" description="Disordered" evidence="3">
    <location>
        <begin position="608"/>
        <end position="672"/>
    </location>
</feature>
<dbReference type="PANTHER" id="PTHR22903">
    <property type="entry name" value="PLEKHH PROTEIN"/>
    <property type="match status" value="1"/>
</dbReference>
<reference evidence="6" key="1">
    <citation type="submission" date="2013-04" db="EMBL/GenBank/DDBJ databases">
        <title>The Genome Sequence of Fonticula alba ATCC 38817.</title>
        <authorList>
            <consortium name="The Broad Institute Genomics Platform"/>
            <person name="Russ C."/>
            <person name="Cuomo C."/>
            <person name="Burger G."/>
            <person name="Gray M.W."/>
            <person name="Holland P.W.H."/>
            <person name="King N."/>
            <person name="Lang F.B.F."/>
            <person name="Roger A.J."/>
            <person name="Ruiz-Trillo I."/>
            <person name="Brown M."/>
            <person name="Walker B."/>
            <person name="Young S."/>
            <person name="Zeng Q."/>
            <person name="Gargeya S."/>
            <person name="Fitzgerald M."/>
            <person name="Haas B."/>
            <person name="Abouelleil A."/>
            <person name="Allen A.W."/>
            <person name="Alvarado L."/>
            <person name="Arachchi H.M."/>
            <person name="Berlin A.M."/>
            <person name="Chapman S.B."/>
            <person name="Gainer-Dewar J."/>
            <person name="Goldberg J."/>
            <person name="Griggs A."/>
            <person name="Gujja S."/>
            <person name="Hansen M."/>
            <person name="Howarth C."/>
            <person name="Imamovic A."/>
            <person name="Ireland A."/>
            <person name="Larimer J."/>
            <person name="McCowan C."/>
            <person name="Murphy C."/>
            <person name="Pearson M."/>
            <person name="Poon T.W."/>
            <person name="Priest M."/>
            <person name="Roberts A."/>
            <person name="Saif S."/>
            <person name="Shea T."/>
            <person name="Sisk P."/>
            <person name="Sykes S."/>
            <person name="Wortman J."/>
            <person name="Nusbaum C."/>
            <person name="Birren B."/>
        </authorList>
    </citation>
    <scope>NUCLEOTIDE SEQUENCE [LARGE SCALE GENOMIC DNA]</scope>
    <source>
        <strain evidence="6">ATCC 38817</strain>
    </source>
</reference>
<feature type="compositionally biased region" description="Basic and acidic residues" evidence="3">
    <location>
        <begin position="479"/>
        <end position="489"/>
    </location>
</feature>
<feature type="domain" description="MyTH4" evidence="5">
    <location>
        <begin position="812"/>
        <end position="1019"/>
    </location>
</feature>
<dbReference type="PROSITE" id="PS51016">
    <property type="entry name" value="MYTH4"/>
    <property type="match status" value="1"/>
</dbReference>
<feature type="coiled-coil region" evidence="2">
    <location>
        <begin position="131"/>
        <end position="165"/>
    </location>
</feature>
<evidence type="ECO:0000259" key="5">
    <source>
        <dbReference type="PROSITE" id="PS51016"/>
    </source>
</evidence>
<evidence type="ECO:0000256" key="2">
    <source>
        <dbReference type="SAM" id="Coils"/>
    </source>
</evidence>
<dbReference type="SUPFAM" id="SSF50729">
    <property type="entry name" value="PH domain-like"/>
    <property type="match status" value="2"/>
</dbReference>
<proteinExistence type="predicted"/>
<evidence type="ECO:0000256" key="1">
    <source>
        <dbReference type="ARBA" id="ARBA00022737"/>
    </source>
</evidence>
<dbReference type="InterPro" id="IPR001849">
    <property type="entry name" value="PH_domain"/>
</dbReference>
<dbReference type="CDD" id="cd14473">
    <property type="entry name" value="FERM_B-lobe"/>
    <property type="match status" value="1"/>
</dbReference>
<evidence type="ECO:0000313" key="7">
    <source>
        <dbReference type="Proteomes" id="UP000030693"/>
    </source>
</evidence>
<dbReference type="PANTHER" id="PTHR22903:SF8">
    <property type="entry name" value="MAX-1A"/>
    <property type="match status" value="1"/>
</dbReference>
<feature type="region of interest" description="Disordered" evidence="3">
    <location>
        <begin position="1137"/>
        <end position="1178"/>
    </location>
</feature>
<evidence type="ECO:0000259" key="4">
    <source>
        <dbReference type="PROSITE" id="PS50003"/>
    </source>
</evidence>
<dbReference type="Proteomes" id="UP000030693">
    <property type="component" value="Unassembled WGS sequence"/>
</dbReference>
<feature type="compositionally biased region" description="Pro residues" evidence="3">
    <location>
        <begin position="1745"/>
        <end position="1758"/>
    </location>
</feature>
<dbReference type="Gene3D" id="2.30.29.30">
    <property type="entry name" value="Pleckstrin-homology domain (PH domain)/Phosphotyrosine-binding domain (PTB)"/>
    <property type="match status" value="2"/>
</dbReference>
<protein>
    <recommendedName>
        <fullName evidence="8">PH domain-containing protein</fullName>
    </recommendedName>
</protein>
<evidence type="ECO:0000313" key="6">
    <source>
        <dbReference type="EMBL" id="KCV72946.1"/>
    </source>
</evidence>
<feature type="compositionally biased region" description="Low complexity" evidence="3">
    <location>
        <begin position="468"/>
        <end position="477"/>
    </location>
</feature>
<feature type="region of interest" description="Disordered" evidence="3">
    <location>
        <begin position="318"/>
        <end position="337"/>
    </location>
</feature>
<dbReference type="GO" id="GO:0005856">
    <property type="term" value="C:cytoskeleton"/>
    <property type="evidence" value="ECO:0007669"/>
    <property type="project" value="InterPro"/>
</dbReference>
<dbReference type="OrthoDB" id="6108017at2759"/>
<feature type="compositionally biased region" description="Gly residues" evidence="3">
    <location>
        <begin position="611"/>
        <end position="624"/>
    </location>
</feature>
<accession>A0A058ZG66</accession>
<dbReference type="InterPro" id="IPR014352">
    <property type="entry name" value="FERM/acyl-CoA-bd_prot_sf"/>
</dbReference>
<keyword evidence="1" id="KW-0677">Repeat</keyword>
<dbReference type="InterPro" id="IPR011993">
    <property type="entry name" value="PH-like_dom_sf"/>
</dbReference>
<dbReference type="InterPro" id="IPR019748">
    <property type="entry name" value="FERM_central"/>
</dbReference>
<feature type="region of interest" description="Disordered" evidence="3">
    <location>
        <begin position="166"/>
        <end position="215"/>
    </location>
</feature>
<feature type="compositionally biased region" description="Gly residues" evidence="3">
    <location>
        <begin position="1140"/>
        <end position="1160"/>
    </location>
</feature>
<feature type="domain" description="PH" evidence="4">
    <location>
        <begin position="232"/>
        <end position="373"/>
    </location>
</feature>
<dbReference type="SMART" id="SM00295">
    <property type="entry name" value="B41"/>
    <property type="match status" value="1"/>
</dbReference>
<feature type="compositionally biased region" description="Low complexity" evidence="3">
    <location>
        <begin position="490"/>
        <end position="502"/>
    </location>
</feature>
<dbReference type="InterPro" id="IPR019749">
    <property type="entry name" value="Band_41_domain"/>
</dbReference>
<dbReference type="CDD" id="cd00821">
    <property type="entry name" value="PH"/>
    <property type="match status" value="1"/>
</dbReference>
<dbReference type="eggNOG" id="KOG0248">
    <property type="taxonomic scope" value="Eukaryota"/>
</dbReference>
<keyword evidence="2" id="KW-0175">Coiled coil</keyword>
<dbReference type="PROSITE" id="PS50003">
    <property type="entry name" value="PH_DOMAIN"/>
    <property type="match status" value="1"/>
</dbReference>
<feature type="region of interest" description="Disordered" evidence="3">
    <location>
        <begin position="535"/>
        <end position="588"/>
    </location>
</feature>
<dbReference type="Gene3D" id="1.25.40.530">
    <property type="entry name" value="MyTH4 domain"/>
    <property type="match status" value="1"/>
</dbReference>
<dbReference type="InterPro" id="IPR038185">
    <property type="entry name" value="MyTH4_dom_sf"/>
</dbReference>
<feature type="region of interest" description="Disordered" evidence="3">
    <location>
        <begin position="66"/>
        <end position="95"/>
    </location>
</feature>
<dbReference type="InterPro" id="IPR035963">
    <property type="entry name" value="FERM_2"/>
</dbReference>
<dbReference type="Gene3D" id="1.20.80.10">
    <property type="match status" value="1"/>
</dbReference>
<dbReference type="Pfam" id="PF00373">
    <property type="entry name" value="FERM_M"/>
    <property type="match status" value="1"/>
</dbReference>
<dbReference type="RefSeq" id="XP_009492647.1">
    <property type="nucleotide sequence ID" value="XM_009494372.1"/>
</dbReference>
<dbReference type="EMBL" id="KB932201">
    <property type="protein sequence ID" value="KCV72946.1"/>
    <property type="molecule type" value="Genomic_DNA"/>
</dbReference>
<dbReference type="SMART" id="SM00233">
    <property type="entry name" value="PH"/>
    <property type="match status" value="2"/>
</dbReference>
<feature type="compositionally biased region" description="Low complexity" evidence="3">
    <location>
        <begin position="625"/>
        <end position="640"/>
    </location>
</feature>
<dbReference type="InterPro" id="IPR000857">
    <property type="entry name" value="MyTH4_dom"/>
</dbReference>
<name>A0A058ZG66_FONAL</name>
<evidence type="ECO:0008006" key="8">
    <source>
        <dbReference type="Google" id="ProtNLM"/>
    </source>
</evidence>
<organism evidence="6">
    <name type="scientific">Fonticula alba</name>
    <name type="common">Slime mold</name>
    <dbReference type="NCBI Taxonomy" id="691883"/>
    <lineage>
        <taxon>Eukaryota</taxon>
        <taxon>Rotosphaerida</taxon>
        <taxon>Fonticulaceae</taxon>
        <taxon>Fonticula</taxon>
    </lineage>
</organism>
<dbReference type="GeneID" id="20525226"/>
<evidence type="ECO:0000256" key="3">
    <source>
        <dbReference type="SAM" id="MobiDB-lite"/>
    </source>
</evidence>
<feature type="region of interest" description="Disordered" evidence="3">
    <location>
        <begin position="468"/>
        <end position="502"/>
    </location>
</feature>
<gene>
    <name evidence="6" type="ORF">H696_00501</name>
</gene>